<dbReference type="EMBL" id="JAPDMZ010000097">
    <property type="protein sequence ID" value="KAK0550210.1"/>
    <property type="molecule type" value="Genomic_DNA"/>
</dbReference>
<sequence length="222" mass="23738">MLRTTLVSSTVAVLLFVASVSANVIEPRAGTLQCGTPLVASALTQLSRSTGSKRPVAFQTAKDSKGRLQLSTSVNGVAAPTTPTFEFVPCHSEPLASGTGTYQEASGAYIAYTYGILRPANQSSQCVTASSLATDGKNYPLVSAPCTTVDSYATLAPQWWSAYYNATYSKGMRYTLYFEGNTSKPGLWHLNNVASNNNRLVEVNYQAQFNDNEPFTLSMTGA</sequence>
<accession>A0AAN6GU87</accession>
<dbReference type="Proteomes" id="UP001176517">
    <property type="component" value="Unassembled WGS sequence"/>
</dbReference>
<gene>
    <name evidence="2" type="ORF">OC846_003760</name>
</gene>
<comment type="caution">
    <text evidence="2">The sequence shown here is derived from an EMBL/GenBank/DDBJ whole genome shotgun (WGS) entry which is preliminary data.</text>
</comment>
<keyword evidence="1" id="KW-0732">Signal</keyword>
<evidence type="ECO:0000256" key="1">
    <source>
        <dbReference type="SAM" id="SignalP"/>
    </source>
</evidence>
<reference evidence="2" key="1">
    <citation type="journal article" date="2023" name="PhytoFront">
        <title>Draft Genome Resources of Seven Strains of Tilletia horrida, Causal Agent of Kernel Smut of Rice.</title>
        <authorList>
            <person name="Khanal S."/>
            <person name="Antony Babu S."/>
            <person name="Zhou X.G."/>
        </authorList>
    </citation>
    <scope>NUCLEOTIDE SEQUENCE</scope>
    <source>
        <strain evidence="2">TX6</strain>
    </source>
</reference>
<protein>
    <recommendedName>
        <fullName evidence="4">Secreted protein</fullName>
    </recommendedName>
</protein>
<name>A0AAN6GU87_9BASI</name>
<evidence type="ECO:0000313" key="3">
    <source>
        <dbReference type="Proteomes" id="UP001176517"/>
    </source>
</evidence>
<feature type="chain" id="PRO_5043005519" description="Secreted protein" evidence="1">
    <location>
        <begin position="23"/>
        <end position="222"/>
    </location>
</feature>
<feature type="signal peptide" evidence="1">
    <location>
        <begin position="1"/>
        <end position="22"/>
    </location>
</feature>
<dbReference type="AlphaFoldDB" id="A0AAN6GU87"/>
<organism evidence="2 3">
    <name type="scientific">Tilletia horrida</name>
    <dbReference type="NCBI Taxonomy" id="155126"/>
    <lineage>
        <taxon>Eukaryota</taxon>
        <taxon>Fungi</taxon>
        <taxon>Dikarya</taxon>
        <taxon>Basidiomycota</taxon>
        <taxon>Ustilaginomycotina</taxon>
        <taxon>Exobasidiomycetes</taxon>
        <taxon>Tilletiales</taxon>
        <taxon>Tilletiaceae</taxon>
        <taxon>Tilletia</taxon>
    </lineage>
</organism>
<proteinExistence type="predicted"/>
<evidence type="ECO:0000313" key="2">
    <source>
        <dbReference type="EMBL" id="KAK0550210.1"/>
    </source>
</evidence>
<evidence type="ECO:0008006" key="4">
    <source>
        <dbReference type="Google" id="ProtNLM"/>
    </source>
</evidence>
<keyword evidence="3" id="KW-1185">Reference proteome</keyword>